<name>A0A139A369_GONPJ</name>
<organism evidence="2 3">
    <name type="scientific">Gonapodya prolifera (strain JEL478)</name>
    <name type="common">Monoblepharis prolifera</name>
    <dbReference type="NCBI Taxonomy" id="1344416"/>
    <lineage>
        <taxon>Eukaryota</taxon>
        <taxon>Fungi</taxon>
        <taxon>Fungi incertae sedis</taxon>
        <taxon>Chytridiomycota</taxon>
        <taxon>Chytridiomycota incertae sedis</taxon>
        <taxon>Monoblepharidomycetes</taxon>
        <taxon>Monoblepharidales</taxon>
        <taxon>Gonapodyaceae</taxon>
        <taxon>Gonapodya</taxon>
    </lineage>
</organism>
<feature type="transmembrane region" description="Helical" evidence="1">
    <location>
        <begin position="113"/>
        <end position="134"/>
    </location>
</feature>
<keyword evidence="1" id="KW-0812">Transmembrane</keyword>
<sequence>MTRTQNVSHLSLSTTKATFSSPPASLVTQLALLSTFSESSMAWAGAVILIELTSSILQHQSQSKHSLFPLARVTLTMILPLLLSIQILLPRFFGITPGQTNDATEQPIQRATLALSTLGGEVGVVLAVVCALIVSCTCGQSSSDGDGTEGEQLTYQEDDQSWERGALSLLSSIT</sequence>
<evidence type="ECO:0000313" key="2">
    <source>
        <dbReference type="EMBL" id="KXS11078.1"/>
    </source>
</evidence>
<evidence type="ECO:0000313" key="3">
    <source>
        <dbReference type="Proteomes" id="UP000070544"/>
    </source>
</evidence>
<gene>
    <name evidence="2" type="ORF">M427DRAFT_446879</name>
</gene>
<feature type="transmembrane region" description="Helical" evidence="1">
    <location>
        <begin position="70"/>
        <end position="93"/>
    </location>
</feature>
<dbReference type="EMBL" id="KQ965809">
    <property type="protein sequence ID" value="KXS11078.1"/>
    <property type="molecule type" value="Genomic_DNA"/>
</dbReference>
<dbReference type="Proteomes" id="UP000070544">
    <property type="component" value="Unassembled WGS sequence"/>
</dbReference>
<protein>
    <submittedName>
        <fullName evidence="2">Uncharacterized protein</fullName>
    </submittedName>
</protein>
<keyword evidence="3" id="KW-1185">Reference proteome</keyword>
<keyword evidence="1" id="KW-1133">Transmembrane helix</keyword>
<accession>A0A139A369</accession>
<proteinExistence type="predicted"/>
<reference evidence="2 3" key="1">
    <citation type="journal article" date="2015" name="Genome Biol. Evol.">
        <title>Phylogenomic analyses indicate that early fungi evolved digesting cell walls of algal ancestors of land plants.</title>
        <authorList>
            <person name="Chang Y."/>
            <person name="Wang S."/>
            <person name="Sekimoto S."/>
            <person name="Aerts A.L."/>
            <person name="Choi C."/>
            <person name="Clum A."/>
            <person name="LaButti K.M."/>
            <person name="Lindquist E.A."/>
            <person name="Yee Ngan C."/>
            <person name="Ohm R.A."/>
            <person name="Salamov A.A."/>
            <person name="Grigoriev I.V."/>
            <person name="Spatafora J.W."/>
            <person name="Berbee M.L."/>
        </authorList>
    </citation>
    <scope>NUCLEOTIDE SEQUENCE [LARGE SCALE GENOMIC DNA]</scope>
    <source>
        <strain evidence="2 3">JEL478</strain>
    </source>
</reference>
<evidence type="ECO:0000256" key="1">
    <source>
        <dbReference type="SAM" id="Phobius"/>
    </source>
</evidence>
<keyword evidence="1" id="KW-0472">Membrane</keyword>
<dbReference type="AlphaFoldDB" id="A0A139A369"/>